<dbReference type="AlphaFoldDB" id="A0A0R1QBM5"/>
<dbReference type="EC" id="3.6.1.9" evidence="3"/>
<comment type="subcellular location">
    <subcellularLocation>
        <location evidence="3">Cytoplasm</location>
    </subcellularLocation>
</comment>
<keyword evidence="5" id="KW-1185">Reference proteome</keyword>
<comment type="cofactor">
    <cofactor evidence="1 3">
        <name>a divalent metal cation</name>
        <dbReference type="ChEBI" id="CHEBI:60240"/>
    </cofactor>
</comment>
<feature type="active site" description="Proton acceptor" evidence="3">
    <location>
        <position position="67"/>
    </location>
</feature>
<dbReference type="GO" id="GO:0005737">
    <property type="term" value="C:cytoplasm"/>
    <property type="evidence" value="ECO:0007669"/>
    <property type="project" value="UniProtKB-SubCell"/>
</dbReference>
<dbReference type="PANTHER" id="PTHR43213:SF5">
    <property type="entry name" value="BIFUNCTIONAL DTTP_UTP PYROPHOSPHATASE_METHYLTRANSFERASE PROTEIN-RELATED"/>
    <property type="match status" value="1"/>
</dbReference>
<dbReference type="CDD" id="cd00555">
    <property type="entry name" value="Maf"/>
    <property type="match status" value="1"/>
</dbReference>
<evidence type="ECO:0000256" key="3">
    <source>
        <dbReference type="HAMAP-Rule" id="MF_00528"/>
    </source>
</evidence>
<evidence type="ECO:0000256" key="1">
    <source>
        <dbReference type="ARBA" id="ARBA00001968"/>
    </source>
</evidence>
<dbReference type="GO" id="GO:0036221">
    <property type="term" value="F:UTP diphosphatase activity"/>
    <property type="evidence" value="ECO:0007669"/>
    <property type="project" value="RHEA"/>
</dbReference>
<comment type="function">
    <text evidence="3">Nucleoside triphosphate pyrophosphatase that hydrolyzes dTTP and UTP. May have a dual role in cell division arrest and in preventing the incorporation of modified nucleotides into cellular nucleic acids.</text>
</comment>
<comment type="catalytic activity">
    <reaction evidence="3">
        <text>dTTP + H2O = dTMP + diphosphate + H(+)</text>
        <dbReference type="Rhea" id="RHEA:28534"/>
        <dbReference type="ChEBI" id="CHEBI:15377"/>
        <dbReference type="ChEBI" id="CHEBI:15378"/>
        <dbReference type="ChEBI" id="CHEBI:33019"/>
        <dbReference type="ChEBI" id="CHEBI:37568"/>
        <dbReference type="ChEBI" id="CHEBI:63528"/>
        <dbReference type="EC" id="3.6.1.9"/>
    </reaction>
</comment>
<dbReference type="PIRSF" id="PIRSF006305">
    <property type="entry name" value="Maf"/>
    <property type="match status" value="1"/>
</dbReference>
<dbReference type="Proteomes" id="UP000051790">
    <property type="component" value="Unassembled WGS sequence"/>
</dbReference>
<comment type="similarity">
    <text evidence="3">Belongs to the Maf family. YhdE subfamily.</text>
</comment>
<dbReference type="EMBL" id="AZEU01000292">
    <property type="protein sequence ID" value="KRL39605.1"/>
    <property type="molecule type" value="Genomic_DNA"/>
</dbReference>
<dbReference type="GO" id="GO:0009117">
    <property type="term" value="P:nucleotide metabolic process"/>
    <property type="evidence" value="ECO:0007669"/>
    <property type="project" value="UniProtKB-KW"/>
</dbReference>
<dbReference type="GO" id="GO:0036218">
    <property type="term" value="F:dTTP diphosphatase activity"/>
    <property type="evidence" value="ECO:0007669"/>
    <property type="project" value="RHEA"/>
</dbReference>
<dbReference type="OrthoDB" id="9807767at2"/>
<proteinExistence type="inferred from homology"/>
<reference evidence="4 5" key="1">
    <citation type="journal article" date="2015" name="Genome Announc.">
        <title>Expanding the biotechnology potential of lactobacilli through comparative genomics of 213 strains and associated genera.</title>
        <authorList>
            <person name="Sun Z."/>
            <person name="Harris H.M."/>
            <person name="McCann A."/>
            <person name="Guo C."/>
            <person name="Argimon S."/>
            <person name="Zhang W."/>
            <person name="Yang X."/>
            <person name="Jeffery I.B."/>
            <person name="Cooney J.C."/>
            <person name="Kagawa T.F."/>
            <person name="Liu W."/>
            <person name="Song Y."/>
            <person name="Salvetti E."/>
            <person name="Wrobel A."/>
            <person name="Rasinkangas P."/>
            <person name="Parkhill J."/>
            <person name="Rea M.C."/>
            <person name="O'Sullivan O."/>
            <person name="Ritari J."/>
            <person name="Douillard F.P."/>
            <person name="Paul Ross R."/>
            <person name="Yang R."/>
            <person name="Briner A.E."/>
            <person name="Felis G.E."/>
            <person name="de Vos W.M."/>
            <person name="Barrangou R."/>
            <person name="Klaenhammer T.R."/>
            <person name="Caufield P.W."/>
            <person name="Cui Y."/>
            <person name="Zhang H."/>
            <person name="O'Toole P.W."/>
        </authorList>
    </citation>
    <scope>NUCLEOTIDE SEQUENCE [LARGE SCALE GENOMIC DNA]</scope>
    <source>
        <strain evidence="4 5">DSM 13343</strain>
    </source>
</reference>
<accession>A0A0R1QBM5</accession>
<dbReference type="RefSeq" id="WP_054714636.1">
    <property type="nucleotide sequence ID" value="NZ_AZEU01000292.1"/>
</dbReference>
<name>A0A0R1QBM5_9LACO</name>
<dbReference type="InterPro" id="IPR029001">
    <property type="entry name" value="ITPase-like_fam"/>
</dbReference>
<comment type="caution">
    <text evidence="3">Lacks conserved residue(s) required for the propagation of feature annotation.</text>
</comment>
<evidence type="ECO:0000256" key="2">
    <source>
        <dbReference type="ARBA" id="ARBA00022801"/>
    </source>
</evidence>
<dbReference type="PANTHER" id="PTHR43213">
    <property type="entry name" value="BIFUNCTIONAL DTTP/UTP PYROPHOSPHATASE/METHYLTRANSFERASE PROTEIN-RELATED"/>
    <property type="match status" value="1"/>
</dbReference>
<gene>
    <name evidence="4" type="ORF">FD01_GL002507</name>
</gene>
<dbReference type="NCBIfam" id="TIGR00172">
    <property type="entry name" value="maf"/>
    <property type="match status" value="1"/>
</dbReference>
<keyword evidence="3" id="KW-0546">Nucleotide metabolism</keyword>
<dbReference type="InterPro" id="IPR003697">
    <property type="entry name" value="Maf-like"/>
</dbReference>
<dbReference type="PATRIC" id="fig|1423769.4.peg.2706"/>
<organism evidence="4 5">
    <name type="scientific">Lacticaseibacillus manihotivorans DSM 13343 = JCM 12514</name>
    <dbReference type="NCBI Taxonomy" id="1423769"/>
    <lineage>
        <taxon>Bacteria</taxon>
        <taxon>Bacillati</taxon>
        <taxon>Bacillota</taxon>
        <taxon>Bacilli</taxon>
        <taxon>Lactobacillales</taxon>
        <taxon>Lactobacillaceae</taxon>
        <taxon>Lacticaseibacillus</taxon>
    </lineage>
</organism>
<dbReference type="Gene3D" id="3.90.950.10">
    <property type="match status" value="1"/>
</dbReference>
<dbReference type="SUPFAM" id="SSF52972">
    <property type="entry name" value="ITPase-like"/>
    <property type="match status" value="1"/>
</dbReference>
<dbReference type="Pfam" id="PF02545">
    <property type="entry name" value="Maf"/>
    <property type="match status" value="1"/>
</dbReference>
<evidence type="ECO:0000313" key="4">
    <source>
        <dbReference type="EMBL" id="KRL39605.1"/>
    </source>
</evidence>
<keyword evidence="3" id="KW-0963">Cytoplasm</keyword>
<protein>
    <recommendedName>
        <fullName evidence="3">dTTP/UTP pyrophosphatase</fullName>
        <shortName evidence="3">dTTPase/UTPase</shortName>
        <ecNumber evidence="3">3.6.1.9</ecNumber>
    </recommendedName>
    <alternativeName>
        <fullName evidence="3">Nucleoside triphosphate pyrophosphatase</fullName>
    </alternativeName>
    <alternativeName>
        <fullName evidence="3">Nucleotide pyrophosphatase</fullName>
        <shortName evidence="3">Nucleotide PPase</shortName>
    </alternativeName>
</protein>
<comment type="caution">
    <text evidence="4">The sequence shown here is derived from an EMBL/GenBank/DDBJ whole genome shotgun (WGS) entry which is preliminary data.</text>
</comment>
<sequence>MLILASQSPRRVELLQRITKDFEVEPAQIDERALPISAPATYVQTLAQAKGRAVSDLHPEATVIAADTMVAYQDDLLGKPQDEAAAFAMLKALSGKTHHVHTGVFVHKPDGTEKLQVVTTAVEFWPLSDDEIKQYLACGEYQDKAGAYGIQGQGALLIKGIVGDYYNVMGLPISTLARML</sequence>
<comment type="catalytic activity">
    <reaction evidence="3">
        <text>UTP + H2O = UMP + diphosphate + H(+)</text>
        <dbReference type="Rhea" id="RHEA:29395"/>
        <dbReference type="ChEBI" id="CHEBI:15377"/>
        <dbReference type="ChEBI" id="CHEBI:15378"/>
        <dbReference type="ChEBI" id="CHEBI:33019"/>
        <dbReference type="ChEBI" id="CHEBI:46398"/>
        <dbReference type="ChEBI" id="CHEBI:57865"/>
        <dbReference type="EC" id="3.6.1.9"/>
    </reaction>
</comment>
<evidence type="ECO:0000313" key="5">
    <source>
        <dbReference type="Proteomes" id="UP000051790"/>
    </source>
</evidence>
<feature type="site" description="Important for substrate specificity" evidence="3">
    <location>
        <position position="68"/>
    </location>
</feature>
<keyword evidence="2 3" id="KW-0378">Hydrolase</keyword>
<feature type="site" description="Important for substrate specificity" evidence="3">
    <location>
        <position position="151"/>
    </location>
</feature>
<dbReference type="HAMAP" id="MF_00528">
    <property type="entry name" value="Maf"/>
    <property type="match status" value="1"/>
</dbReference>
<feature type="site" description="Important for substrate specificity" evidence="3">
    <location>
        <position position="10"/>
    </location>
</feature>